<evidence type="ECO:0000256" key="1">
    <source>
        <dbReference type="SAM" id="MobiDB-lite"/>
    </source>
</evidence>
<reference evidence="3" key="2">
    <citation type="submission" date="2021-10" db="EMBL/GenBank/DDBJ databases">
        <title>Phylogenomics reveals ancestral predisposition of the termite-cultivated fungus Termitomyces towards a domesticated lifestyle.</title>
        <authorList>
            <person name="Auxier B."/>
            <person name="Grum-Grzhimaylo A."/>
            <person name="Cardenas M.E."/>
            <person name="Lodge J.D."/>
            <person name="Laessoe T."/>
            <person name="Pedersen O."/>
            <person name="Smith M.E."/>
            <person name="Kuyper T.W."/>
            <person name="Franco-Molano E.A."/>
            <person name="Baroni T.J."/>
            <person name="Aanen D.K."/>
        </authorList>
    </citation>
    <scope>NUCLEOTIDE SEQUENCE</scope>
    <source>
        <strain evidence="3">D49</strain>
    </source>
</reference>
<dbReference type="SMART" id="SM00256">
    <property type="entry name" value="FBOX"/>
    <property type="match status" value="1"/>
</dbReference>
<proteinExistence type="predicted"/>
<evidence type="ECO:0000313" key="3">
    <source>
        <dbReference type="EMBL" id="KAG5651506.1"/>
    </source>
</evidence>
<evidence type="ECO:0000313" key="4">
    <source>
        <dbReference type="Proteomes" id="UP000717328"/>
    </source>
</evidence>
<gene>
    <name evidence="3" type="ORF">H0H81_008400</name>
</gene>
<dbReference type="Pfam" id="PF00646">
    <property type="entry name" value="F-box"/>
    <property type="match status" value="1"/>
</dbReference>
<evidence type="ECO:0000259" key="2">
    <source>
        <dbReference type="PROSITE" id="PS50181"/>
    </source>
</evidence>
<dbReference type="AlphaFoldDB" id="A0A9P7KGH3"/>
<dbReference type="InterPro" id="IPR036047">
    <property type="entry name" value="F-box-like_dom_sf"/>
</dbReference>
<organism evidence="3 4">
    <name type="scientific">Sphagnurus paluster</name>
    <dbReference type="NCBI Taxonomy" id="117069"/>
    <lineage>
        <taxon>Eukaryota</taxon>
        <taxon>Fungi</taxon>
        <taxon>Dikarya</taxon>
        <taxon>Basidiomycota</taxon>
        <taxon>Agaricomycotina</taxon>
        <taxon>Agaricomycetes</taxon>
        <taxon>Agaricomycetidae</taxon>
        <taxon>Agaricales</taxon>
        <taxon>Tricholomatineae</taxon>
        <taxon>Lyophyllaceae</taxon>
        <taxon>Sphagnurus</taxon>
    </lineage>
</organism>
<feature type="region of interest" description="Disordered" evidence="1">
    <location>
        <begin position="17"/>
        <end position="55"/>
    </location>
</feature>
<comment type="caution">
    <text evidence="3">The sequence shown here is derived from an EMBL/GenBank/DDBJ whole genome shotgun (WGS) entry which is preliminary data.</text>
</comment>
<dbReference type="CDD" id="cd09917">
    <property type="entry name" value="F-box_SF"/>
    <property type="match status" value="1"/>
</dbReference>
<feature type="domain" description="F-box" evidence="2">
    <location>
        <begin position="59"/>
        <end position="108"/>
    </location>
</feature>
<reference evidence="3" key="1">
    <citation type="submission" date="2021-02" db="EMBL/GenBank/DDBJ databases">
        <authorList>
            <person name="Nieuwenhuis M."/>
            <person name="Van De Peppel L.J.J."/>
        </authorList>
    </citation>
    <scope>NUCLEOTIDE SEQUENCE</scope>
    <source>
        <strain evidence="3">D49</strain>
    </source>
</reference>
<dbReference type="SUPFAM" id="SSF81383">
    <property type="entry name" value="F-box domain"/>
    <property type="match status" value="1"/>
</dbReference>
<protein>
    <recommendedName>
        <fullName evidence="2">F-box domain-containing protein</fullName>
    </recommendedName>
</protein>
<name>A0A9P7KGH3_9AGAR</name>
<accession>A0A9P7KGH3</accession>
<dbReference type="InterPro" id="IPR001810">
    <property type="entry name" value="F-box_dom"/>
</dbReference>
<dbReference type="Proteomes" id="UP000717328">
    <property type="component" value="Unassembled WGS sequence"/>
</dbReference>
<sequence>MQRRSQRILLTTSSKPVYVDESDSGGVSDYESPPPRKTRKISHSGASKTKTIRGRRGKLQSIMEMPLDILFEIFAHLSPSDLLHLARTAKRLRNTLMHRSANSVWKKARSYIEVLRQSPSPFISNLMVSSNKEL</sequence>
<dbReference type="PROSITE" id="PS50181">
    <property type="entry name" value="FBOX"/>
    <property type="match status" value="1"/>
</dbReference>
<keyword evidence="4" id="KW-1185">Reference proteome</keyword>
<dbReference type="Gene3D" id="1.20.1280.50">
    <property type="match status" value="1"/>
</dbReference>
<dbReference type="EMBL" id="JABCKI010000233">
    <property type="protein sequence ID" value="KAG5651506.1"/>
    <property type="molecule type" value="Genomic_DNA"/>
</dbReference>
<dbReference type="OrthoDB" id="2322499at2759"/>